<accession>A0AAV4J650</accession>
<feature type="compositionally biased region" description="Polar residues" evidence="1">
    <location>
        <begin position="376"/>
        <end position="392"/>
    </location>
</feature>
<dbReference type="Proteomes" id="UP000762676">
    <property type="component" value="Unassembled WGS sequence"/>
</dbReference>
<sequence length="619" mass="67517">MNIGESSCVDRVGCSLEDSVIESESKGSPATELQEGFETVREEITTFVERDCRDSFLVPEAPSDILEKQERYNLVTGQVRPGSEESSSIPQALKSSDQCMEDAKVLVQDLYLDSCVADQTEDSVLRELNQVYGWEDSAGVQVSSMKQAGEGHMSTTVKSHSNQHKEEMEDWDESNGSSTESASFVTHRTQIHKVALRNKRWALQSDATKATTANSSQGLQRQLRHCLKLWRRKVFCNKWPMPRDCVCNEPDCCTTLIEPATSICLCQSGKAVTREPVRGSPSTDIDTGLADNTQDKSAAAGSSVNLTCTEFLTVTNKLCREACVEDVLLHQVDSGDLSMTRKSNEKLFLGGIHDGLAEDPGNCVFVCDSDKGTDPSNHTSLSNVELSRTGETPVNVRPYGGDVADEVFLRPSSLQGCHATAANMSNVTIQKDQTKGKAAKNELVVRDSQETGKVVKNIYLDPSDSDEKIVCTITSDKPLKHRVSVTYTNPEPGKGQAKAGRELQVRVRLDDGAASTSPDTQLSVADPDSLPYLETQRFGAERIPRAPESEGDGVEQHMTRRNTGAMTDAAVTATSDCEKSDCLALPGLVEPVTDLVVIVFWVCLATTIILFELAWHPPA</sequence>
<keyword evidence="2" id="KW-1133">Transmembrane helix</keyword>
<protein>
    <recommendedName>
        <fullName evidence="5">Thyroglobulin type-1 domain-containing protein</fullName>
    </recommendedName>
</protein>
<dbReference type="EMBL" id="BMAT01009902">
    <property type="protein sequence ID" value="GFS16086.1"/>
    <property type="molecule type" value="Genomic_DNA"/>
</dbReference>
<gene>
    <name evidence="3" type="ORF">ElyMa_004949200</name>
</gene>
<organism evidence="3 4">
    <name type="scientific">Elysia marginata</name>
    <dbReference type="NCBI Taxonomy" id="1093978"/>
    <lineage>
        <taxon>Eukaryota</taxon>
        <taxon>Metazoa</taxon>
        <taxon>Spiralia</taxon>
        <taxon>Lophotrochozoa</taxon>
        <taxon>Mollusca</taxon>
        <taxon>Gastropoda</taxon>
        <taxon>Heterobranchia</taxon>
        <taxon>Euthyneura</taxon>
        <taxon>Panpulmonata</taxon>
        <taxon>Sacoglossa</taxon>
        <taxon>Placobranchoidea</taxon>
        <taxon>Plakobranchidae</taxon>
        <taxon>Elysia</taxon>
    </lineage>
</organism>
<reference evidence="3 4" key="1">
    <citation type="journal article" date="2021" name="Elife">
        <title>Chloroplast acquisition without the gene transfer in kleptoplastic sea slugs, Plakobranchus ocellatus.</title>
        <authorList>
            <person name="Maeda T."/>
            <person name="Takahashi S."/>
            <person name="Yoshida T."/>
            <person name="Shimamura S."/>
            <person name="Takaki Y."/>
            <person name="Nagai Y."/>
            <person name="Toyoda A."/>
            <person name="Suzuki Y."/>
            <person name="Arimoto A."/>
            <person name="Ishii H."/>
            <person name="Satoh N."/>
            <person name="Nishiyama T."/>
            <person name="Hasebe M."/>
            <person name="Maruyama T."/>
            <person name="Minagawa J."/>
            <person name="Obokata J."/>
            <person name="Shigenobu S."/>
        </authorList>
    </citation>
    <scope>NUCLEOTIDE SEQUENCE [LARGE SCALE GENOMIC DNA]</scope>
</reference>
<proteinExistence type="predicted"/>
<dbReference type="AlphaFoldDB" id="A0AAV4J650"/>
<evidence type="ECO:0008006" key="5">
    <source>
        <dbReference type="Google" id="ProtNLM"/>
    </source>
</evidence>
<dbReference type="PROSITE" id="PS50890">
    <property type="entry name" value="PUA"/>
    <property type="match status" value="1"/>
</dbReference>
<keyword evidence="2" id="KW-0472">Membrane</keyword>
<evidence type="ECO:0000256" key="1">
    <source>
        <dbReference type="SAM" id="MobiDB-lite"/>
    </source>
</evidence>
<evidence type="ECO:0000256" key="2">
    <source>
        <dbReference type="SAM" id="Phobius"/>
    </source>
</evidence>
<feature type="region of interest" description="Disordered" evidence="1">
    <location>
        <begin position="376"/>
        <end position="397"/>
    </location>
</feature>
<keyword evidence="2" id="KW-0812">Transmembrane</keyword>
<feature type="transmembrane region" description="Helical" evidence="2">
    <location>
        <begin position="595"/>
        <end position="615"/>
    </location>
</feature>
<keyword evidence="4" id="KW-1185">Reference proteome</keyword>
<feature type="compositionally biased region" description="Polar residues" evidence="1">
    <location>
        <begin position="174"/>
        <end position="184"/>
    </location>
</feature>
<evidence type="ECO:0000313" key="3">
    <source>
        <dbReference type="EMBL" id="GFS16086.1"/>
    </source>
</evidence>
<name>A0AAV4J650_9GAST</name>
<evidence type="ECO:0000313" key="4">
    <source>
        <dbReference type="Proteomes" id="UP000762676"/>
    </source>
</evidence>
<feature type="region of interest" description="Disordered" evidence="1">
    <location>
        <begin position="148"/>
        <end position="184"/>
    </location>
</feature>
<comment type="caution">
    <text evidence="3">The sequence shown here is derived from an EMBL/GenBank/DDBJ whole genome shotgun (WGS) entry which is preliminary data.</text>
</comment>